<organism evidence="2 3">
    <name type="scientific">Polysphondylium violaceum</name>
    <dbReference type="NCBI Taxonomy" id="133409"/>
    <lineage>
        <taxon>Eukaryota</taxon>
        <taxon>Amoebozoa</taxon>
        <taxon>Evosea</taxon>
        <taxon>Eumycetozoa</taxon>
        <taxon>Dictyostelia</taxon>
        <taxon>Dictyosteliales</taxon>
        <taxon>Dictyosteliaceae</taxon>
        <taxon>Polysphondylium</taxon>
    </lineage>
</organism>
<comment type="caution">
    <text evidence="2">The sequence shown here is derived from an EMBL/GenBank/DDBJ whole genome shotgun (WGS) entry which is preliminary data.</text>
</comment>
<keyword evidence="1" id="KW-0732">Signal</keyword>
<evidence type="ECO:0000313" key="2">
    <source>
        <dbReference type="EMBL" id="KAF2073907.1"/>
    </source>
</evidence>
<evidence type="ECO:0000256" key="1">
    <source>
        <dbReference type="SAM" id="SignalP"/>
    </source>
</evidence>
<accession>A0A8J4V4T9</accession>
<feature type="chain" id="PRO_5035285910" description="NlpC/P60 domain-containing protein" evidence="1">
    <location>
        <begin position="22"/>
        <end position="240"/>
    </location>
</feature>
<evidence type="ECO:0008006" key="4">
    <source>
        <dbReference type="Google" id="ProtNLM"/>
    </source>
</evidence>
<feature type="signal peptide" evidence="1">
    <location>
        <begin position="1"/>
        <end position="21"/>
    </location>
</feature>
<reference evidence="2" key="1">
    <citation type="submission" date="2020-01" db="EMBL/GenBank/DDBJ databases">
        <title>Development of genomics and gene disruption for Polysphondylium violaceum indicates a role for the polyketide synthase stlB in stalk morphogenesis.</title>
        <authorList>
            <person name="Narita B."/>
            <person name="Kawabe Y."/>
            <person name="Kin K."/>
            <person name="Saito T."/>
            <person name="Gibbs R."/>
            <person name="Kuspa A."/>
            <person name="Muzny D."/>
            <person name="Queller D."/>
            <person name="Richards S."/>
            <person name="Strassman J."/>
            <person name="Sucgang R."/>
            <person name="Worley K."/>
            <person name="Schaap P."/>
        </authorList>
    </citation>
    <scope>NUCLEOTIDE SEQUENCE</scope>
    <source>
        <strain evidence="2">QSvi11</strain>
    </source>
</reference>
<gene>
    <name evidence="2" type="ORF">CYY_004795</name>
</gene>
<sequence length="240" mass="25904">MKTTTLIFYIFALVTVPIINAITVSESINKLLQVKRSVPTQPLSVCITAAAIAKTHKYCNCWEVQNCPCNANVLDPLGLITKSFAKSGLDIFSKSLPACGTKMTPGTYVGSDSNACNTWKVEIPISGSTSGGQGDPNIPSFNGNEEISTGNGISQTLIPKTCDPSNISNCQVGDLFFYCATGSDVCPSHVAMNVGDNLIAECPVNSYQCNVREPYSENSWVVVQFVSQNKKFEIFLTYEN</sequence>
<protein>
    <recommendedName>
        <fullName evidence="4">NlpC/P60 domain-containing protein</fullName>
    </recommendedName>
</protein>
<keyword evidence="3" id="KW-1185">Reference proteome</keyword>
<evidence type="ECO:0000313" key="3">
    <source>
        <dbReference type="Proteomes" id="UP000695562"/>
    </source>
</evidence>
<proteinExistence type="predicted"/>
<dbReference type="Proteomes" id="UP000695562">
    <property type="component" value="Unassembled WGS sequence"/>
</dbReference>
<dbReference type="PANTHER" id="PTHR47359:SF3">
    <property type="entry name" value="NLP_P60 DOMAIN-CONTAINING PROTEIN-RELATED"/>
    <property type="match status" value="1"/>
</dbReference>
<dbReference type="InterPro" id="IPR051794">
    <property type="entry name" value="PG_Endopeptidase_C40"/>
</dbReference>
<dbReference type="AlphaFoldDB" id="A0A8J4V4T9"/>
<name>A0A8J4V4T9_9MYCE</name>
<dbReference type="PANTHER" id="PTHR47359">
    <property type="entry name" value="PEPTIDOGLYCAN DL-ENDOPEPTIDASE CWLO"/>
    <property type="match status" value="1"/>
</dbReference>
<dbReference type="EMBL" id="AJWJ01000176">
    <property type="protein sequence ID" value="KAF2073907.1"/>
    <property type="molecule type" value="Genomic_DNA"/>
</dbReference>